<protein>
    <submittedName>
        <fullName evidence="1">p49</fullName>
    </submittedName>
</protein>
<organismHost>
    <name type="scientific">Pieris brassicae</name>
    <name type="common">White butterfly</name>
    <name type="synonym">Large white butterfly</name>
    <dbReference type="NCBI Taxonomy" id="7116"/>
</organismHost>
<accession>A0A7G9U8X7</accession>
<proteinExistence type="predicted"/>
<name>A0A7G9U8X7_GVPB</name>
<reference evidence="1" key="1">
    <citation type="submission" date="2019-11" db="EMBL/GenBank/DDBJ databases">
        <title>Studies on the baculoviruses infecting the caterpillars, Spilarctia obliqua Walker (Erebidae) and Pieris brassicae Linn. (Pieridae) (Insecta: Lepidoptera).</title>
        <authorList>
            <person name="Paul S."/>
            <person name="Arumugaperumal A."/>
            <person name="Sathiya Balasingh Thangapandi E.J.J."/>
            <person name="Sarjubala Devi H."/>
            <person name="Johnson T."/>
            <person name="Maisnam S."/>
            <person name="Krishnavel S."/>
            <person name="Soman Syamala S."/>
            <person name="Ramamoorthy S."/>
            <person name="Karthikeyan R."/>
            <person name="Subburaman C."/>
            <person name="Jeyaprakash R."/>
            <person name="Azhaguchamy M."/>
            <person name="Ramaiyer V."/>
            <person name="Sivasubramaniam S."/>
        </authorList>
    </citation>
    <scope>NUCLEOTIDE SEQUENCE</scope>
    <source>
        <strain evidence="1">Manipur</strain>
    </source>
</reference>
<sequence>MPELTDSSTFAIKSEVGNKFYMWNGTDGIVFARPYFDWMGMKVCNGTPYTNNTHYRMYIIGDILAKYLLTQN</sequence>
<dbReference type="Pfam" id="PF04913">
    <property type="entry name" value="Baculo_Y142"/>
    <property type="match status" value="1"/>
</dbReference>
<dbReference type="InterPro" id="IPR006997">
    <property type="entry name" value="Baculo_Y142"/>
</dbReference>
<evidence type="ECO:0000313" key="1">
    <source>
        <dbReference type="EMBL" id="QNN89558.1"/>
    </source>
</evidence>
<organism evidence="1">
    <name type="scientific">Pieris brassicae granulosis virus</name>
    <name type="common">PbGV</name>
    <name type="synonym">Pieris brassicae granulovirus</name>
    <dbReference type="NCBI Taxonomy" id="10465"/>
    <lineage>
        <taxon>Viruses</taxon>
        <taxon>Viruses incertae sedis</taxon>
        <taxon>Naldaviricetes</taxon>
        <taxon>Lefavirales</taxon>
        <taxon>Baculoviridae</taxon>
        <taxon>Betabaculovirus</taxon>
        <taxon>Betabaculovirus arrapae</taxon>
    </lineage>
</organism>
<dbReference type="EMBL" id="MN750581">
    <property type="protein sequence ID" value="QNN89558.1"/>
    <property type="molecule type" value="Genomic_DNA"/>
</dbReference>